<organism evidence="1 2">
    <name type="scientific">Penicillium brasilianum</name>
    <dbReference type="NCBI Taxonomy" id="104259"/>
    <lineage>
        <taxon>Eukaryota</taxon>
        <taxon>Fungi</taxon>
        <taxon>Dikarya</taxon>
        <taxon>Ascomycota</taxon>
        <taxon>Pezizomycotina</taxon>
        <taxon>Eurotiomycetes</taxon>
        <taxon>Eurotiomycetidae</taxon>
        <taxon>Eurotiales</taxon>
        <taxon>Aspergillaceae</taxon>
        <taxon>Penicillium</taxon>
    </lineage>
</organism>
<reference evidence="2" key="1">
    <citation type="journal article" date="2015" name="Genome Announc.">
        <title>Draft genome sequence of the fungus Penicillium brasilianum MG11.</title>
        <authorList>
            <person name="Horn F."/>
            <person name="Linde J."/>
            <person name="Mattern D.J."/>
            <person name="Walther G."/>
            <person name="Guthke R."/>
            <person name="Brakhage A.A."/>
            <person name="Valiante V."/>
        </authorList>
    </citation>
    <scope>NUCLEOTIDE SEQUENCE [LARGE SCALE GENOMIC DNA]</scope>
    <source>
        <strain evidence="2">MG11</strain>
    </source>
</reference>
<dbReference type="InterPro" id="IPR004304">
    <property type="entry name" value="FmdA_AmdA"/>
</dbReference>
<dbReference type="STRING" id="104259.A0A0F7TGH5"/>
<sequence>MTATLTHTKSTTTSMASGSWNNFHVGRDCGHVKWSRKIAPKLTVSSGQTVSFDAIDSSNGQLNTASDASAISTLDLGIANPVFGPIYVQDAQPGDVLKVEVLALEVADWGWSAIIPGFGLLAEDFPEPELKLWSLDREKGYAQFKDMRIPLRPFLGCMGLAPATDEELSTVPPTHAGGNMDCRELSVGSTVYLPVQTAGALFSCGDGHAAQGQGEVCGTAIETPIKATLRFELIKNQPWITAPQYQTPPRAQIPNPLPDLGTYGALGVGPDLFEAAKSATRSLIQWLIHTKGLSKSEAYILASVAGDLHITEIVNVPNYEVSMNIPLGIFSSE</sequence>
<accession>A0A0F7TGH5</accession>
<dbReference type="Gene3D" id="3.10.28.20">
    <property type="entry name" value="Acetamidase/Formamidase-like domains"/>
    <property type="match status" value="1"/>
</dbReference>
<name>A0A0F7TGH5_PENBI</name>
<keyword evidence="2" id="KW-1185">Reference proteome</keyword>
<dbReference type="Pfam" id="PF03069">
    <property type="entry name" value="FmdA_AmdA"/>
    <property type="match status" value="2"/>
</dbReference>
<dbReference type="OrthoDB" id="3335528at2759"/>
<dbReference type="EMBL" id="CDHK01000002">
    <property type="protein sequence ID" value="CEJ55919.1"/>
    <property type="molecule type" value="Genomic_DNA"/>
</dbReference>
<dbReference type="GO" id="GO:0016811">
    <property type="term" value="F:hydrolase activity, acting on carbon-nitrogen (but not peptide) bonds, in linear amides"/>
    <property type="evidence" value="ECO:0007669"/>
    <property type="project" value="InterPro"/>
</dbReference>
<dbReference type="Gene3D" id="2.60.120.580">
    <property type="entry name" value="Acetamidase/Formamidase-like domains"/>
    <property type="match status" value="2"/>
</dbReference>
<proteinExistence type="predicted"/>
<dbReference type="PANTHER" id="PTHR31891:SF1">
    <property type="entry name" value="FORMAMIDASE C869.04-RELATED"/>
    <property type="match status" value="1"/>
</dbReference>
<dbReference type="PANTHER" id="PTHR31891">
    <property type="entry name" value="FORMAMIDASE C869.04-RELATED"/>
    <property type="match status" value="1"/>
</dbReference>
<evidence type="ECO:0000313" key="1">
    <source>
        <dbReference type="EMBL" id="CEJ55919.1"/>
    </source>
</evidence>
<gene>
    <name evidence="1" type="ORF">PMG11_02149</name>
</gene>
<protein>
    <recommendedName>
        <fullName evidence="3">Acetamidase/formamidase family protein</fullName>
    </recommendedName>
</protein>
<dbReference type="SUPFAM" id="SSF141130">
    <property type="entry name" value="Acetamidase/Formamidase-like"/>
    <property type="match status" value="1"/>
</dbReference>
<dbReference type="AlphaFoldDB" id="A0A0F7TGH5"/>
<evidence type="ECO:0008006" key="3">
    <source>
        <dbReference type="Google" id="ProtNLM"/>
    </source>
</evidence>
<evidence type="ECO:0000313" key="2">
    <source>
        <dbReference type="Proteomes" id="UP000042958"/>
    </source>
</evidence>
<dbReference type="Proteomes" id="UP000042958">
    <property type="component" value="Unassembled WGS sequence"/>
</dbReference>